<gene>
    <name evidence="8" type="ORF">PGAL8A_00345100</name>
</gene>
<dbReference type="InterPro" id="IPR012976">
    <property type="entry name" value="NOSIC"/>
</dbReference>
<dbReference type="InterPro" id="IPR036070">
    <property type="entry name" value="Nop_dom_sf"/>
</dbReference>
<dbReference type="OrthoDB" id="6780543at2759"/>
<evidence type="ECO:0000259" key="7">
    <source>
        <dbReference type="PROSITE" id="PS51358"/>
    </source>
</evidence>
<keyword evidence="4" id="KW-0539">Nucleus</keyword>
<dbReference type="PANTHER" id="PTHR10894">
    <property type="entry name" value="NUCLEOLAR PROTEIN 5 NUCLEOLAR PROTEIN NOP5 NOP58"/>
    <property type="match status" value="1"/>
</dbReference>
<organism evidence="8 9">
    <name type="scientific">Plasmodium gallinaceum</name>
    <dbReference type="NCBI Taxonomy" id="5849"/>
    <lineage>
        <taxon>Eukaryota</taxon>
        <taxon>Sar</taxon>
        <taxon>Alveolata</taxon>
        <taxon>Apicomplexa</taxon>
        <taxon>Aconoidasida</taxon>
        <taxon>Haemosporida</taxon>
        <taxon>Plasmodiidae</taxon>
        <taxon>Plasmodium</taxon>
        <taxon>Plasmodium (Haemamoeba)</taxon>
    </lineage>
</organism>
<feature type="region of interest" description="Disordered" evidence="6">
    <location>
        <begin position="523"/>
        <end position="555"/>
    </location>
</feature>
<dbReference type="GO" id="GO:0042254">
    <property type="term" value="P:ribosome biogenesis"/>
    <property type="evidence" value="ECO:0007669"/>
    <property type="project" value="UniProtKB-KW"/>
</dbReference>
<dbReference type="Pfam" id="PF01798">
    <property type="entry name" value="Nop"/>
    <property type="match status" value="1"/>
</dbReference>
<dbReference type="FunFam" id="1.10.287.4070:FF:000005">
    <property type="entry name" value="SnoRNA binding domain containing protein"/>
    <property type="match status" value="1"/>
</dbReference>
<accession>A0A1J1GUL4</accession>
<keyword evidence="9" id="KW-1185">Reference proteome</keyword>
<dbReference type="SUPFAM" id="SSF89124">
    <property type="entry name" value="Nop domain"/>
    <property type="match status" value="1"/>
</dbReference>
<evidence type="ECO:0000256" key="4">
    <source>
        <dbReference type="ARBA" id="ARBA00023242"/>
    </source>
</evidence>
<dbReference type="OMA" id="PDNYMFA"/>
<dbReference type="GO" id="GO:0032040">
    <property type="term" value="C:small-subunit processome"/>
    <property type="evidence" value="ECO:0007669"/>
    <property type="project" value="InterPro"/>
</dbReference>
<dbReference type="GO" id="GO:0030515">
    <property type="term" value="F:snoRNA binding"/>
    <property type="evidence" value="ECO:0007669"/>
    <property type="project" value="InterPro"/>
</dbReference>
<dbReference type="EMBL" id="CVMV01000059">
    <property type="protein sequence ID" value="CRG96233.1"/>
    <property type="molecule type" value="Genomic_DNA"/>
</dbReference>
<dbReference type="RefSeq" id="XP_028529038.1">
    <property type="nucleotide sequence ID" value="XM_028672491.1"/>
</dbReference>
<dbReference type="InterPro" id="IPR045056">
    <property type="entry name" value="Nop56/Nop58"/>
</dbReference>
<dbReference type="Pfam" id="PF08156">
    <property type="entry name" value="NOP5NT"/>
    <property type="match status" value="1"/>
</dbReference>
<feature type="region of interest" description="Disordered" evidence="6">
    <location>
        <begin position="450"/>
        <end position="498"/>
    </location>
</feature>
<evidence type="ECO:0000313" key="8">
    <source>
        <dbReference type="EMBL" id="CRG96233.1"/>
    </source>
</evidence>
<reference evidence="8" key="1">
    <citation type="submission" date="2015-04" db="EMBL/GenBank/DDBJ databases">
        <authorList>
            <consortium name="Pathogen Informatics"/>
        </authorList>
    </citation>
    <scope>NUCLEOTIDE SEQUENCE [LARGE SCALE GENOMIC DNA]</scope>
    <source>
        <strain evidence="8">8A</strain>
    </source>
</reference>
<sequence>MKKLYLLFECSAGYFLLKVEEWEQIGTNENIEKKILDPDIFHQIVHFCSFISFETAERALDNLININEGKATEFLLNFLEQNLPNNKNKYELGVTDLNLGKFLSNIGFNVIHNNNILELFRACRQFYLKKISTYVNNIDIDIKNFNIGLGHSYSRSKLKLDPRKQDKSIINSIATIESLDKNINLFSMRVIEWYSWHFPELKKIVTDVCMYCKLVNLIKIKENFDFENNKEKINEITQNEEMTENISKVANLSIGQELTEEDLNNIINFSKEVINLSNTRNILWNYLDKKLNIVSPNLKELLGNTLSARLISHAGSLVNLAKCPSSSIQIFGSEKALFNSLKGNKKTPKYGILYNSSYISKTPLALKGRMSRYLSCKSAMAARIDSFSDYPTNSYGLTFKKQLEHKILHMIKGVKLSKNIDYINEAEQIYQKEISTMEKDKDLKKVKKELKKKEKKKEKKEKKEKKKKKKEKKKEKKEKIKREDINEGEEKNNETEEIKKKIDEEGEEKEIDILKRKELKRVKKEEKKKKKKEKKEKKKKKKEKKKEKKQKEIGK</sequence>
<evidence type="ECO:0000256" key="2">
    <source>
        <dbReference type="ARBA" id="ARBA00009211"/>
    </source>
</evidence>
<dbReference type="SMART" id="SM00931">
    <property type="entry name" value="NOSIC"/>
    <property type="match status" value="1"/>
</dbReference>
<feature type="domain" description="Nop" evidence="7">
    <location>
        <begin position="294"/>
        <end position="412"/>
    </location>
</feature>
<comment type="subcellular location">
    <subcellularLocation>
        <location evidence="1">Nucleus</location>
        <location evidence="1">Nucleolus</location>
    </subcellularLocation>
</comment>
<dbReference type="InterPro" id="IPR002687">
    <property type="entry name" value="Nop_dom"/>
</dbReference>
<protein>
    <recommendedName>
        <fullName evidence="5">Nucleolar protein 56</fullName>
    </recommendedName>
</protein>
<feature type="compositionally biased region" description="Basic and acidic residues" evidence="6">
    <location>
        <begin position="477"/>
        <end position="498"/>
    </location>
</feature>
<name>A0A1J1GUL4_PLAGA</name>
<evidence type="ECO:0000313" key="9">
    <source>
        <dbReference type="Proteomes" id="UP000220797"/>
    </source>
</evidence>
<dbReference type="AlphaFoldDB" id="A0A1J1GUL4"/>
<comment type="caution">
    <text evidence="8">The sequence shown here is derived from an EMBL/GenBank/DDBJ whole genome shotgun (WGS) entry which is preliminary data.</text>
</comment>
<dbReference type="GeneID" id="39731981"/>
<dbReference type="Gene3D" id="1.10.287.4070">
    <property type="match status" value="1"/>
</dbReference>
<keyword evidence="3" id="KW-0690">Ribosome biogenesis</keyword>
<feature type="compositionally biased region" description="Basic residues" evidence="6">
    <location>
        <begin position="450"/>
        <end position="476"/>
    </location>
</feature>
<dbReference type="Proteomes" id="UP000220797">
    <property type="component" value="Unassembled WGS sequence"/>
</dbReference>
<evidence type="ECO:0000256" key="5">
    <source>
        <dbReference type="ARBA" id="ARBA00040742"/>
    </source>
</evidence>
<dbReference type="InterPro" id="IPR012974">
    <property type="entry name" value="NOP58/56_N"/>
</dbReference>
<evidence type="ECO:0000256" key="6">
    <source>
        <dbReference type="SAM" id="MobiDB-lite"/>
    </source>
</evidence>
<dbReference type="Gene3D" id="1.10.246.90">
    <property type="entry name" value="Nop domain"/>
    <property type="match status" value="1"/>
</dbReference>
<proteinExistence type="inferred from homology"/>
<dbReference type="InterPro" id="IPR042239">
    <property type="entry name" value="Nop_C"/>
</dbReference>
<evidence type="ECO:0000256" key="3">
    <source>
        <dbReference type="ARBA" id="ARBA00022517"/>
    </source>
</evidence>
<dbReference type="GO" id="GO:0031428">
    <property type="term" value="C:box C/D methylation guide snoRNP complex"/>
    <property type="evidence" value="ECO:0007669"/>
    <property type="project" value="InterPro"/>
</dbReference>
<dbReference type="VEuPathDB" id="PlasmoDB:PGAL8A_00345100"/>
<comment type="similarity">
    <text evidence="2">Belongs to the NOP5/NOP56 family.</text>
</comment>
<feature type="compositionally biased region" description="Basic residues" evidence="6">
    <location>
        <begin position="523"/>
        <end position="548"/>
    </location>
</feature>
<dbReference type="PROSITE" id="PS51358">
    <property type="entry name" value="NOP"/>
    <property type="match status" value="1"/>
</dbReference>
<dbReference type="PANTHER" id="PTHR10894:SF0">
    <property type="entry name" value="NUCLEOLAR PROTEIN 56"/>
    <property type="match status" value="1"/>
</dbReference>
<evidence type="ECO:0000256" key="1">
    <source>
        <dbReference type="ARBA" id="ARBA00004604"/>
    </source>
</evidence>